<evidence type="ECO:0000256" key="1">
    <source>
        <dbReference type="SAM" id="MobiDB-lite"/>
    </source>
</evidence>
<keyword evidence="3" id="KW-1185">Reference proteome</keyword>
<sequence>MSSPAKTRTLTIQFSPQKVKLGLSIDSPTVNEPHRRTPDRGCPYARPRNRTPEGERDIARSITRNRTTVGERDFTRPISRSRTPERERELTCPIPRSRTPEKERDFTRTIHKVSMPPASTQEHRQSKNTKNLRGGVQKGLGTYF</sequence>
<evidence type="ECO:0000313" key="3">
    <source>
        <dbReference type="Proteomes" id="UP000828390"/>
    </source>
</evidence>
<accession>A0A9D4K8G5</accession>
<proteinExistence type="predicted"/>
<reference evidence="2" key="2">
    <citation type="submission" date="2020-11" db="EMBL/GenBank/DDBJ databases">
        <authorList>
            <person name="McCartney M.A."/>
            <person name="Auch B."/>
            <person name="Kono T."/>
            <person name="Mallez S."/>
            <person name="Becker A."/>
            <person name="Gohl D.M."/>
            <person name="Silverstein K.A.T."/>
            <person name="Koren S."/>
            <person name="Bechman K.B."/>
            <person name="Herman A."/>
            <person name="Abrahante J.E."/>
            <person name="Garbe J."/>
        </authorList>
    </citation>
    <scope>NUCLEOTIDE SEQUENCE</scope>
    <source>
        <strain evidence="2">Duluth1</strain>
        <tissue evidence="2">Whole animal</tissue>
    </source>
</reference>
<dbReference type="AlphaFoldDB" id="A0A9D4K8G5"/>
<organism evidence="2 3">
    <name type="scientific">Dreissena polymorpha</name>
    <name type="common">Zebra mussel</name>
    <name type="synonym">Mytilus polymorpha</name>
    <dbReference type="NCBI Taxonomy" id="45954"/>
    <lineage>
        <taxon>Eukaryota</taxon>
        <taxon>Metazoa</taxon>
        <taxon>Spiralia</taxon>
        <taxon>Lophotrochozoa</taxon>
        <taxon>Mollusca</taxon>
        <taxon>Bivalvia</taxon>
        <taxon>Autobranchia</taxon>
        <taxon>Heteroconchia</taxon>
        <taxon>Euheterodonta</taxon>
        <taxon>Imparidentia</taxon>
        <taxon>Neoheterodontei</taxon>
        <taxon>Myida</taxon>
        <taxon>Dreissenoidea</taxon>
        <taxon>Dreissenidae</taxon>
        <taxon>Dreissena</taxon>
    </lineage>
</organism>
<feature type="compositionally biased region" description="Basic and acidic residues" evidence="1">
    <location>
        <begin position="50"/>
        <end position="59"/>
    </location>
</feature>
<name>A0A9D4K8G5_DREPO</name>
<dbReference type="Proteomes" id="UP000828390">
    <property type="component" value="Unassembled WGS sequence"/>
</dbReference>
<comment type="caution">
    <text evidence="2">The sequence shown here is derived from an EMBL/GenBank/DDBJ whole genome shotgun (WGS) entry which is preliminary data.</text>
</comment>
<dbReference type="EMBL" id="JAIWYP010000004">
    <property type="protein sequence ID" value="KAH3834933.1"/>
    <property type="molecule type" value="Genomic_DNA"/>
</dbReference>
<reference evidence="2" key="1">
    <citation type="journal article" date="2019" name="bioRxiv">
        <title>The Genome of the Zebra Mussel, Dreissena polymorpha: A Resource for Invasive Species Research.</title>
        <authorList>
            <person name="McCartney M.A."/>
            <person name="Auch B."/>
            <person name="Kono T."/>
            <person name="Mallez S."/>
            <person name="Zhang Y."/>
            <person name="Obille A."/>
            <person name="Becker A."/>
            <person name="Abrahante J.E."/>
            <person name="Garbe J."/>
            <person name="Badalamenti J.P."/>
            <person name="Herman A."/>
            <person name="Mangelson H."/>
            <person name="Liachko I."/>
            <person name="Sullivan S."/>
            <person name="Sone E.D."/>
            <person name="Koren S."/>
            <person name="Silverstein K.A.T."/>
            <person name="Beckman K.B."/>
            <person name="Gohl D.M."/>
        </authorList>
    </citation>
    <scope>NUCLEOTIDE SEQUENCE</scope>
    <source>
        <strain evidence="2">Duluth1</strain>
        <tissue evidence="2">Whole animal</tissue>
    </source>
</reference>
<feature type="compositionally biased region" description="Basic and acidic residues" evidence="1">
    <location>
        <begin position="98"/>
        <end position="108"/>
    </location>
</feature>
<feature type="region of interest" description="Disordered" evidence="1">
    <location>
        <begin position="23"/>
        <end position="144"/>
    </location>
</feature>
<protein>
    <submittedName>
        <fullName evidence="2">Uncharacterized protein</fullName>
    </submittedName>
</protein>
<evidence type="ECO:0000313" key="2">
    <source>
        <dbReference type="EMBL" id="KAH3834933.1"/>
    </source>
</evidence>
<gene>
    <name evidence="2" type="ORF">DPMN_108266</name>
</gene>